<evidence type="ECO:0000313" key="2">
    <source>
        <dbReference type="EMBL" id="QUT06474.1"/>
    </source>
</evidence>
<dbReference type="AlphaFoldDB" id="A0A975Q248"/>
<protein>
    <submittedName>
        <fullName evidence="2">Uncharacterized protein</fullName>
    </submittedName>
</protein>
<dbReference type="RefSeq" id="WP_212609843.1">
    <property type="nucleotide sequence ID" value="NZ_CP073910.1"/>
</dbReference>
<evidence type="ECO:0000256" key="1">
    <source>
        <dbReference type="SAM" id="SignalP"/>
    </source>
</evidence>
<keyword evidence="1" id="KW-0732">Signal</keyword>
<feature type="chain" id="PRO_5036972096" evidence="1">
    <location>
        <begin position="20"/>
        <end position="319"/>
    </location>
</feature>
<gene>
    <name evidence="2" type="ORF">KFK14_03120</name>
</gene>
<dbReference type="EMBL" id="CP073910">
    <property type="protein sequence ID" value="QUT06474.1"/>
    <property type="molecule type" value="Genomic_DNA"/>
</dbReference>
<dbReference type="Proteomes" id="UP000681425">
    <property type="component" value="Chromosome"/>
</dbReference>
<dbReference type="KEGG" id="spph:KFK14_03120"/>
<name>A0A975Q248_9SPHN</name>
<feature type="signal peptide" evidence="1">
    <location>
        <begin position="1"/>
        <end position="19"/>
    </location>
</feature>
<accession>A0A975Q248</accession>
<evidence type="ECO:0000313" key="3">
    <source>
        <dbReference type="Proteomes" id="UP000681425"/>
    </source>
</evidence>
<organism evidence="2 3">
    <name type="scientific">Sphingobium phenoxybenzoativorans</name>
    <dbReference type="NCBI Taxonomy" id="1592790"/>
    <lineage>
        <taxon>Bacteria</taxon>
        <taxon>Pseudomonadati</taxon>
        <taxon>Pseudomonadota</taxon>
        <taxon>Alphaproteobacteria</taxon>
        <taxon>Sphingomonadales</taxon>
        <taxon>Sphingomonadaceae</taxon>
        <taxon>Sphingobium</taxon>
    </lineage>
</organism>
<keyword evidence="3" id="KW-1185">Reference proteome</keyword>
<sequence length="319" mass="32449">MRNLSIVSALFLATLPVLAQAQDVAVPPVKLSKPNSYGLKGVKIAVLSYSINFVTAQRASANASVGTKARAGASLGGVDESVMRRLANEAHADLKAQLAAANIPLIDDATVTDTARTAGVVLIPGNIEENRDGGMVIGSGVKKAYVSVGADAAPLTDLYQAAGKVGGFGMLGSFGKGNKLSKPALAMGAAFVSPSLTIDFADTDAKTSRTLAGAKRASVDIDTQFAIRLPSPVNIQVGQAAGIAAPSTMMLAKDVVIDAPFTASSGVSSMSTAGDYGAWNPSESGAIAVDLPRWTALVQSAYRAYNAAIVANLAAVRGQ</sequence>
<proteinExistence type="predicted"/>
<reference evidence="2" key="1">
    <citation type="submission" date="2021-04" db="EMBL/GenBank/DDBJ databases">
        <title>Isolation of p-tert-butylphenol degrading bacteria Sphingobium phenoxybenzoativorans Tas13 from active sludge.</title>
        <authorList>
            <person name="Li Y."/>
        </authorList>
    </citation>
    <scope>NUCLEOTIDE SEQUENCE</scope>
    <source>
        <strain evidence="2">Tas13</strain>
    </source>
</reference>